<keyword evidence="4" id="KW-1185">Reference proteome</keyword>
<dbReference type="Proteomes" id="UP000030765">
    <property type="component" value="Unassembled WGS sequence"/>
</dbReference>
<evidence type="ECO:0000313" key="2">
    <source>
        <dbReference type="EMBL" id="KFB50534.1"/>
    </source>
</evidence>
<dbReference type="EMBL" id="KE525348">
    <property type="protein sequence ID" value="KFB50534.1"/>
    <property type="molecule type" value="Genomic_DNA"/>
</dbReference>
<reference evidence="2 4" key="1">
    <citation type="journal article" date="2014" name="BMC Genomics">
        <title>Genome sequence of Anopheles sinensis provides insight into genetics basis of mosquito competence for malaria parasites.</title>
        <authorList>
            <person name="Zhou D."/>
            <person name="Zhang D."/>
            <person name="Ding G."/>
            <person name="Shi L."/>
            <person name="Hou Q."/>
            <person name="Ye Y."/>
            <person name="Xu Y."/>
            <person name="Zhou H."/>
            <person name="Xiong C."/>
            <person name="Li S."/>
            <person name="Yu J."/>
            <person name="Hong S."/>
            <person name="Yu X."/>
            <person name="Zou P."/>
            <person name="Chen C."/>
            <person name="Chang X."/>
            <person name="Wang W."/>
            <person name="Lv Y."/>
            <person name="Sun Y."/>
            <person name="Ma L."/>
            <person name="Shen B."/>
            <person name="Zhu C."/>
        </authorList>
    </citation>
    <scope>NUCLEOTIDE SEQUENCE [LARGE SCALE GENOMIC DNA]</scope>
</reference>
<gene>
    <name evidence="2" type="ORF">ZHAS_00018576</name>
</gene>
<sequence length="132" mass="13858">MEMAPSTFTSPICSGYVRVRRPKPDGSAAANEREINAPSLAMATGGRWRLLPVLRGGTELEDTVVAMANPLADTSPKALHTDGFGVARSYHDSQIRSPVSGDNIVAGRTGGPPPECPEQTFATGQGCEGTEM</sequence>
<feature type="region of interest" description="Disordered" evidence="1">
    <location>
        <begin position="90"/>
        <end position="132"/>
    </location>
</feature>
<dbReference type="EMBL" id="ATLV01024088">
    <property type="status" value="NOT_ANNOTATED_CDS"/>
    <property type="molecule type" value="Genomic_DNA"/>
</dbReference>
<dbReference type="AlphaFoldDB" id="A0A084WJZ0"/>
<organism evidence="2">
    <name type="scientific">Anopheles sinensis</name>
    <name type="common">Mosquito</name>
    <dbReference type="NCBI Taxonomy" id="74873"/>
    <lineage>
        <taxon>Eukaryota</taxon>
        <taxon>Metazoa</taxon>
        <taxon>Ecdysozoa</taxon>
        <taxon>Arthropoda</taxon>
        <taxon>Hexapoda</taxon>
        <taxon>Insecta</taxon>
        <taxon>Pterygota</taxon>
        <taxon>Neoptera</taxon>
        <taxon>Endopterygota</taxon>
        <taxon>Diptera</taxon>
        <taxon>Nematocera</taxon>
        <taxon>Culicoidea</taxon>
        <taxon>Culicidae</taxon>
        <taxon>Anophelinae</taxon>
        <taxon>Anopheles</taxon>
    </lineage>
</organism>
<accession>A0A084WJZ0</accession>
<evidence type="ECO:0000313" key="3">
    <source>
        <dbReference type="EnsemblMetazoa" id="ASIC018576-PA"/>
    </source>
</evidence>
<dbReference type="EnsemblMetazoa" id="ASIC018576-RA">
    <property type="protein sequence ID" value="ASIC018576-PA"/>
    <property type="gene ID" value="ASIC018576"/>
</dbReference>
<name>A0A084WJZ0_ANOSI</name>
<evidence type="ECO:0000313" key="4">
    <source>
        <dbReference type="Proteomes" id="UP000030765"/>
    </source>
</evidence>
<proteinExistence type="predicted"/>
<evidence type="ECO:0000256" key="1">
    <source>
        <dbReference type="SAM" id="MobiDB-lite"/>
    </source>
</evidence>
<reference evidence="3" key="2">
    <citation type="submission" date="2020-05" db="UniProtKB">
        <authorList>
            <consortium name="EnsemblMetazoa"/>
        </authorList>
    </citation>
    <scope>IDENTIFICATION</scope>
</reference>
<protein>
    <submittedName>
        <fullName evidence="2 3">Uncharacterized protein</fullName>
    </submittedName>
</protein>
<dbReference type="VEuPathDB" id="VectorBase:ASIC018576"/>